<dbReference type="AlphaFoldDB" id="A0A223SA70"/>
<accession>A0A223SA70</accession>
<dbReference type="EMBL" id="CP022753">
    <property type="protein sequence ID" value="ASU85030.1"/>
    <property type="molecule type" value="Genomic_DNA"/>
</dbReference>
<dbReference type="RefSeq" id="WP_017619801.1">
    <property type="nucleotide sequence ID" value="NZ_ANBG01000267.1"/>
</dbReference>
<evidence type="ECO:0000313" key="2">
    <source>
        <dbReference type="EMBL" id="ASU85030.1"/>
    </source>
</evidence>
<feature type="region of interest" description="Disordered" evidence="1">
    <location>
        <begin position="65"/>
        <end position="84"/>
    </location>
</feature>
<evidence type="ECO:0000256" key="1">
    <source>
        <dbReference type="SAM" id="MobiDB-lite"/>
    </source>
</evidence>
<name>A0A223SA70_9ACTN</name>
<dbReference type="OrthoDB" id="4954307at2"/>
<sequence length="84" mass="9447">MHAQLLVISPTVTDREHVDEWADQLEDLLVDVGRVFPRADLRRRAAACVRGLLAPAAAQNRWQLPEHAGDATPHGQQHLLNRVR</sequence>
<dbReference type="Proteomes" id="UP000215005">
    <property type="component" value="Chromosome"/>
</dbReference>
<organism evidence="2 3">
    <name type="scientific">Nocardiopsis gilva YIM 90087</name>
    <dbReference type="NCBI Taxonomy" id="1235441"/>
    <lineage>
        <taxon>Bacteria</taxon>
        <taxon>Bacillati</taxon>
        <taxon>Actinomycetota</taxon>
        <taxon>Actinomycetes</taxon>
        <taxon>Streptosporangiales</taxon>
        <taxon>Nocardiopsidaceae</taxon>
        <taxon>Nocardiopsis</taxon>
    </lineage>
</organism>
<keyword evidence="3" id="KW-1185">Reference proteome</keyword>
<gene>
    <name evidence="2" type="ORF">CDO52_21520</name>
</gene>
<feature type="compositionally biased region" description="Polar residues" evidence="1">
    <location>
        <begin position="74"/>
        <end position="84"/>
    </location>
</feature>
<evidence type="ECO:0000313" key="3">
    <source>
        <dbReference type="Proteomes" id="UP000215005"/>
    </source>
</evidence>
<dbReference type="KEGG" id="ngv:CDO52_21520"/>
<reference evidence="2 3" key="1">
    <citation type="submission" date="2017-08" db="EMBL/GenBank/DDBJ databases">
        <title>The complete genome sequence of Nocardiopsis gilva YIM 90087.</title>
        <authorList>
            <person name="Yin M."/>
            <person name="Tang S."/>
        </authorList>
    </citation>
    <scope>NUCLEOTIDE SEQUENCE [LARGE SCALE GENOMIC DNA]</scope>
    <source>
        <strain evidence="2 3">YIM 90087</strain>
    </source>
</reference>
<protein>
    <submittedName>
        <fullName evidence="2">Uncharacterized protein</fullName>
    </submittedName>
</protein>
<proteinExistence type="predicted"/>